<reference evidence="1" key="2">
    <citation type="journal article" date="2015" name="Data Brief">
        <title>Shoot transcriptome of the giant reed, Arundo donax.</title>
        <authorList>
            <person name="Barrero R.A."/>
            <person name="Guerrero F.D."/>
            <person name="Moolhuijzen P."/>
            <person name="Goolsby J.A."/>
            <person name="Tidwell J."/>
            <person name="Bellgard S.E."/>
            <person name="Bellgard M.I."/>
        </authorList>
    </citation>
    <scope>NUCLEOTIDE SEQUENCE</scope>
    <source>
        <tissue evidence="1">Shoot tissue taken approximately 20 cm above the soil surface</tissue>
    </source>
</reference>
<name>A0A0A9G9T5_ARUDO</name>
<sequence length="81" mass="9296">MMRPYWPKTCYRQGAAFMLLKVKATFFFHSILVLTMSLSAGVYIKDYEKACDALKLDPTNVEIQNALRECREVTKNAGTEK</sequence>
<protein>
    <submittedName>
        <fullName evidence="1">Uncharacterized protein</fullName>
    </submittedName>
</protein>
<accession>A0A0A9G9T5</accession>
<reference evidence="1" key="1">
    <citation type="submission" date="2014-09" db="EMBL/GenBank/DDBJ databases">
        <authorList>
            <person name="Magalhaes I.L.F."/>
            <person name="Oliveira U."/>
            <person name="Santos F.R."/>
            <person name="Vidigal T.H.D.A."/>
            <person name="Brescovit A.D."/>
            <person name="Santos A.J."/>
        </authorList>
    </citation>
    <scope>NUCLEOTIDE SEQUENCE</scope>
    <source>
        <tissue evidence="1">Shoot tissue taken approximately 20 cm above the soil surface</tissue>
    </source>
</reference>
<proteinExistence type="predicted"/>
<evidence type="ECO:0000313" key="1">
    <source>
        <dbReference type="EMBL" id="JAE20194.1"/>
    </source>
</evidence>
<dbReference type="EMBL" id="GBRH01177702">
    <property type="protein sequence ID" value="JAE20194.1"/>
    <property type="molecule type" value="Transcribed_RNA"/>
</dbReference>
<organism evidence="1">
    <name type="scientific">Arundo donax</name>
    <name type="common">Giant reed</name>
    <name type="synonym">Donax arundinaceus</name>
    <dbReference type="NCBI Taxonomy" id="35708"/>
    <lineage>
        <taxon>Eukaryota</taxon>
        <taxon>Viridiplantae</taxon>
        <taxon>Streptophyta</taxon>
        <taxon>Embryophyta</taxon>
        <taxon>Tracheophyta</taxon>
        <taxon>Spermatophyta</taxon>
        <taxon>Magnoliopsida</taxon>
        <taxon>Liliopsida</taxon>
        <taxon>Poales</taxon>
        <taxon>Poaceae</taxon>
        <taxon>PACMAD clade</taxon>
        <taxon>Arundinoideae</taxon>
        <taxon>Arundineae</taxon>
        <taxon>Arundo</taxon>
    </lineage>
</organism>
<dbReference type="AlphaFoldDB" id="A0A0A9G9T5"/>